<sequence length="212" mass="25600">MVLYSAKIWQLNLFQQNAGDYYIMLFNYKKTLVEDFINLIVEETRTMIKQMKSEQLNNKIKENQRRIDTFRQIQLQVKGTKVSIDNTIEKISSNIQQKIQLMEKELENSESKTQLTSFEDDVNILSKNYEDHSALKYQKNQNIYQKNQNIYCCRQLQNAHNSSKSMKHQKKLKWKKKLKKLNNFKFFQKRRKIHKQQQSYYQIKGKVQLSDI</sequence>
<organism evidence="2 3">
    <name type="scientific">Paramecium sonneborni</name>
    <dbReference type="NCBI Taxonomy" id="65129"/>
    <lineage>
        <taxon>Eukaryota</taxon>
        <taxon>Sar</taxon>
        <taxon>Alveolata</taxon>
        <taxon>Ciliophora</taxon>
        <taxon>Intramacronucleata</taxon>
        <taxon>Oligohymenophorea</taxon>
        <taxon>Peniculida</taxon>
        <taxon>Parameciidae</taxon>
        <taxon>Paramecium</taxon>
    </lineage>
</organism>
<evidence type="ECO:0000313" key="2">
    <source>
        <dbReference type="EMBL" id="CAD8130960.1"/>
    </source>
</evidence>
<comment type="caution">
    <text evidence="2">The sequence shown here is derived from an EMBL/GenBank/DDBJ whole genome shotgun (WGS) entry which is preliminary data.</text>
</comment>
<reference evidence="2" key="1">
    <citation type="submission" date="2021-01" db="EMBL/GenBank/DDBJ databases">
        <authorList>
            <consortium name="Genoscope - CEA"/>
            <person name="William W."/>
        </authorList>
    </citation>
    <scope>NUCLEOTIDE SEQUENCE</scope>
</reference>
<evidence type="ECO:0000256" key="1">
    <source>
        <dbReference type="SAM" id="Coils"/>
    </source>
</evidence>
<dbReference type="EMBL" id="CAJJDN010000349">
    <property type="protein sequence ID" value="CAD8130960.1"/>
    <property type="molecule type" value="Genomic_DNA"/>
</dbReference>
<feature type="coiled-coil region" evidence="1">
    <location>
        <begin position="53"/>
        <end position="112"/>
    </location>
</feature>
<accession>A0A8S1RU20</accession>
<dbReference type="Proteomes" id="UP000692954">
    <property type="component" value="Unassembled WGS sequence"/>
</dbReference>
<keyword evidence="3" id="KW-1185">Reference proteome</keyword>
<keyword evidence="1" id="KW-0175">Coiled coil</keyword>
<name>A0A8S1RU20_9CILI</name>
<protein>
    <submittedName>
        <fullName evidence="2">Uncharacterized protein</fullName>
    </submittedName>
</protein>
<gene>
    <name evidence="2" type="ORF">PSON_ATCC_30995.1.T3490008</name>
</gene>
<evidence type="ECO:0000313" key="3">
    <source>
        <dbReference type="Proteomes" id="UP000692954"/>
    </source>
</evidence>
<dbReference type="AlphaFoldDB" id="A0A8S1RU20"/>
<proteinExistence type="predicted"/>